<dbReference type="InterPro" id="IPR001874">
    <property type="entry name" value="DHquinase_II"/>
</dbReference>
<dbReference type="GO" id="GO:0009423">
    <property type="term" value="P:chorismate biosynthetic process"/>
    <property type="evidence" value="ECO:0007669"/>
    <property type="project" value="UniProtKB-UniRule"/>
</dbReference>
<evidence type="ECO:0000256" key="11">
    <source>
        <dbReference type="PIRSR" id="PIRSR001399-3"/>
    </source>
</evidence>
<dbReference type="NCBIfam" id="TIGR01088">
    <property type="entry name" value="aroQ"/>
    <property type="match status" value="1"/>
</dbReference>
<feature type="binding site" evidence="8 10">
    <location>
        <position position="79"/>
    </location>
    <ligand>
        <name>substrate</name>
    </ligand>
</feature>
<dbReference type="PANTHER" id="PTHR21272:SF3">
    <property type="entry name" value="CATABOLIC 3-DEHYDROQUINASE"/>
    <property type="match status" value="1"/>
</dbReference>
<comment type="pathway">
    <text evidence="2 8">Metabolic intermediate biosynthesis; chorismate biosynthesis; chorismate from D-erythrose 4-phosphate and phosphoenolpyruvate: step 3/7.</text>
</comment>
<feature type="binding site" evidence="8 10">
    <location>
        <position position="110"/>
    </location>
    <ligand>
        <name>substrate</name>
    </ligand>
</feature>
<dbReference type="EMBL" id="QFFZ01000067">
    <property type="protein sequence ID" value="TEB08953.1"/>
    <property type="molecule type" value="Genomic_DNA"/>
</dbReference>
<dbReference type="GO" id="GO:0008652">
    <property type="term" value="P:amino acid biosynthetic process"/>
    <property type="evidence" value="ECO:0007669"/>
    <property type="project" value="UniProtKB-KW"/>
</dbReference>
<evidence type="ECO:0000313" key="12">
    <source>
        <dbReference type="EMBL" id="TEB08953.1"/>
    </source>
</evidence>
<dbReference type="GO" id="GO:0009073">
    <property type="term" value="P:aromatic amino acid family biosynthetic process"/>
    <property type="evidence" value="ECO:0007669"/>
    <property type="project" value="UniProtKB-KW"/>
</dbReference>
<comment type="similarity">
    <text evidence="3 8">Belongs to the type-II 3-dehydroquinase family.</text>
</comment>
<accession>A0A4Y7RJE9</accession>
<dbReference type="PIRSF" id="PIRSF001399">
    <property type="entry name" value="DHquinase_II"/>
    <property type="match status" value="1"/>
</dbReference>
<gene>
    <name evidence="12" type="primary">yqhS</name>
    <name evidence="8" type="synonym">aroQ</name>
    <name evidence="12" type="ORF">Pmgp_03498</name>
</gene>
<evidence type="ECO:0000256" key="2">
    <source>
        <dbReference type="ARBA" id="ARBA00004902"/>
    </source>
</evidence>
<dbReference type="GO" id="GO:0003855">
    <property type="term" value="F:3-dehydroquinate dehydratase activity"/>
    <property type="evidence" value="ECO:0007669"/>
    <property type="project" value="UniProtKB-UniRule"/>
</dbReference>
<proteinExistence type="inferred from homology"/>
<evidence type="ECO:0000256" key="1">
    <source>
        <dbReference type="ARBA" id="ARBA00001864"/>
    </source>
</evidence>
<dbReference type="PROSITE" id="PS01029">
    <property type="entry name" value="DEHYDROQUINASE_II"/>
    <property type="match status" value="1"/>
</dbReference>
<evidence type="ECO:0000256" key="10">
    <source>
        <dbReference type="PIRSR" id="PIRSR001399-2"/>
    </source>
</evidence>
<dbReference type="InterPro" id="IPR018509">
    <property type="entry name" value="DHquinase_II_CS"/>
</dbReference>
<feature type="binding site" evidence="8 10">
    <location>
        <begin position="100"/>
        <end position="101"/>
    </location>
    <ligand>
        <name>substrate</name>
    </ligand>
</feature>
<comment type="caution">
    <text evidence="12">The sequence shown here is derived from an EMBL/GenBank/DDBJ whole genome shotgun (WGS) entry which is preliminary data.</text>
</comment>
<dbReference type="EC" id="4.2.1.10" evidence="5 8"/>
<dbReference type="NCBIfam" id="NF003806">
    <property type="entry name" value="PRK05395.1-3"/>
    <property type="match status" value="1"/>
</dbReference>
<evidence type="ECO:0000256" key="6">
    <source>
        <dbReference type="ARBA" id="ARBA00023141"/>
    </source>
</evidence>
<organism evidence="12 13">
    <name type="scientific">Pelotomaculum propionicicum</name>
    <dbReference type="NCBI Taxonomy" id="258475"/>
    <lineage>
        <taxon>Bacteria</taxon>
        <taxon>Bacillati</taxon>
        <taxon>Bacillota</taxon>
        <taxon>Clostridia</taxon>
        <taxon>Eubacteriales</taxon>
        <taxon>Desulfotomaculaceae</taxon>
        <taxon>Pelotomaculum</taxon>
    </lineage>
</organism>
<dbReference type="AlphaFoldDB" id="A0A4Y7RJE9"/>
<dbReference type="NCBIfam" id="NF003805">
    <property type="entry name" value="PRK05395.1-2"/>
    <property type="match status" value="1"/>
</dbReference>
<dbReference type="PANTHER" id="PTHR21272">
    <property type="entry name" value="CATABOLIC 3-DEHYDROQUINASE"/>
    <property type="match status" value="1"/>
</dbReference>
<keyword evidence="6 8" id="KW-0057">Aromatic amino acid biosynthesis</keyword>
<dbReference type="NCBIfam" id="NF003807">
    <property type="entry name" value="PRK05395.1-4"/>
    <property type="match status" value="1"/>
</dbReference>
<sequence length="144" mass="15324">MKILILHGPNLNLLGKREPSIYGELSLEQINEMLRSLALELGVEVTCRQSNHEGELIDLLQQAGGDADAVVFNPGAYTHTSYALRDAVAAICIPTVEVHLSNIYAREEFRSKSVIAPAASGQISGLGPTGYLLALRAAAALAAK</sequence>
<dbReference type="SUPFAM" id="SSF52304">
    <property type="entry name" value="Type II 3-dehydroquinate dehydratase"/>
    <property type="match status" value="1"/>
</dbReference>
<dbReference type="CDD" id="cd00466">
    <property type="entry name" value="DHQase_II"/>
    <property type="match status" value="1"/>
</dbReference>
<evidence type="ECO:0000256" key="4">
    <source>
        <dbReference type="ARBA" id="ARBA00011193"/>
    </source>
</evidence>
<keyword evidence="8" id="KW-0028">Amino-acid biosynthesis</keyword>
<evidence type="ECO:0000256" key="8">
    <source>
        <dbReference type="HAMAP-Rule" id="MF_00169"/>
    </source>
</evidence>
<feature type="site" description="Transition state stabilizer" evidence="8 11">
    <location>
        <position position="17"/>
    </location>
</feature>
<evidence type="ECO:0000256" key="9">
    <source>
        <dbReference type="PIRSR" id="PIRSR001399-1"/>
    </source>
</evidence>
<dbReference type="GO" id="GO:0019631">
    <property type="term" value="P:quinate catabolic process"/>
    <property type="evidence" value="ECO:0007669"/>
    <property type="project" value="TreeGrafter"/>
</dbReference>
<feature type="active site" description="Proton donor" evidence="8 9">
    <location>
        <position position="99"/>
    </location>
</feature>
<dbReference type="OrthoDB" id="9790793at2"/>
<comment type="catalytic activity">
    <reaction evidence="1 8">
        <text>3-dehydroquinate = 3-dehydroshikimate + H2O</text>
        <dbReference type="Rhea" id="RHEA:21096"/>
        <dbReference type="ChEBI" id="CHEBI:15377"/>
        <dbReference type="ChEBI" id="CHEBI:16630"/>
        <dbReference type="ChEBI" id="CHEBI:32364"/>
        <dbReference type="EC" id="4.2.1.10"/>
    </reaction>
</comment>
<evidence type="ECO:0000256" key="7">
    <source>
        <dbReference type="ARBA" id="ARBA00023239"/>
    </source>
</evidence>
<feature type="binding site" evidence="8 10">
    <location>
        <position position="86"/>
    </location>
    <ligand>
        <name>substrate</name>
    </ligand>
</feature>
<comment type="function">
    <text evidence="8">Catalyzes a trans-dehydration via an enolate intermediate.</text>
</comment>
<dbReference type="UniPathway" id="UPA00053">
    <property type="reaction ID" value="UER00086"/>
</dbReference>
<keyword evidence="13" id="KW-1185">Reference proteome</keyword>
<evidence type="ECO:0000256" key="5">
    <source>
        <dbReference type="ARBA" id="ARBA00012060"/>
    </source>
</evidence>
<dbReference type="RefSeq" id="WP_134215696.1">
    <property type="nucleotide sequence ID" value="NZ_QFFZ01000067.1"/>
</dbReference>
<feature type="active site" description="Proton acceptor" evidence="8 9">
    <location>
        <position position="22"/>
    </location>
</feature>
<evidence type="ECO:0000313" key="13">
    <source>
        <dbReference type="Proteomes" id="UP000297597"/>
    </source>
</evidence>
<feature type="binding site" evidence="8 10">
    <location>
        <position position="73"/>
    </location>
    <ligand>
        <name>substrate</name>
    </ligand>
</feature>
<keyword evidence="7 8" id="KW-0456">Lyase</keyword>
<protein>
    <recommendedName>
        <fullName evidence="5 8">3-dehydroquinate dehydratase</fullName>
        <shortName evidence="8">3-dehydroquinase</shortName>
        <ecNumber evidence="5 8">4.2.1.10</ecNumber>
    </recommendedName>
    <alternativeName>
        <fullName evidence="8">Type II DHQase</fullName>
    </alternativeName>
</protein>
<reference evidence="12 13" key="1">
    <citation type="journal article" date="2018" name="Environ. Microbiol.">
        <title>Novel energy conservation strategies and behaviour of Pelotomaculum schinkii driving syntrophic propionate catabolism.</title>
        <authorList>
            <person name="Hidalgo-Ahumada C.A.P."/>
            <person name="Nobu M.K."/>
            <person name="Narihiro T."/>
            <person name="Tamaki H."/>
            <person name="Liu W.T."/>
            <person name="Kamagata Y."/>
            <person name="Stams A.J.M."/>
            <person name="Imachi H."/>
            <person name="Sousa D.Z."/>
        </authorList>
    </citation>
    <scope>NUCLEOTIDE SEQUENCE [LARGE SCALE GENOMIC DNA]</scope>
    <source>
        <strain evidence="12 13">MGP</strain>
    </source>
</reference>
<dbReference type="InterPro" id="IPR036441">
    <property type="entry name" value="DHquinase_II_sf"/>
</dbReference>
<dbReference type="Proteomes" id="UP000297597">
    <property type="component" value="Unassembled WGS sequence"/>
</dbReference>
<evidence type="ECO:0000256" key="3">
    <source>
        <dbReference type="ARBA" id="ARBA00011037"/>
    </source>
</evidence>
<dbReference type="Gene3D" id="3.40.50.9100">
    <property type="entry name" value="Dehydroquinase, class II"/>
    <property type="match status" value="1"/>
</dbReference>
<dbReference type="Pfam" id="PF01220">
    <property type="entry name" value="DHquinase_II"/>
    <property type="match status" value="1"/>
</dbReference>
<name>A0A4Y7RJE9_9FIRM</name>
<comment type="subunit">
    <text evidence="4 8">Homododecamer.</text>
</comment>
<dbReference type="HAMAP" id="MF_00169">
    <property type="entry name" value="AroQ"/>
    <property type="match status" value="1"/>
</dbReference>